<comment type="caution">
    <text evidence="1">The sequence shown here is derived from an EMBL/GenBank/DDBJ whole genome shotgun (WGS) entry which is preliminary data.</text>
</comment>
<accession>A0A9X2CZI1</accession>
<reference evidence="1" key="1">
    <citation type="submission" date="2021-11" db="EMBL/GenBank/DDBJ databases">
        <title>Legionella maioricencis sp. nov., a new species isolated from hot water samples in Mallorca.</title>
        <authorList>
            <person name="Crespi S."/>
            <person name="Drasar V."/>
            <person name="Salva-Serra F."/>
            <person name="Jaen-Luchoro D."/>
            <person name="Pineiro-Iglesias B."/>
            <person name="Aliaga F."/>
            <person name="Fernandez-Juarez V."/>
            <person name="Coll G."/>
            <person name="Moore E.R.B."/>
            <person name="Bennasar-Figueras A."/>
        </authorList>
    </citation>
    <scope>NUCLEOTIDE SEQUENCE</scope>
    <source>
        <strain evidence="1">HCPI-6</strain>
    </source>
</reference>
<name>A0A9X2CZI1_9GAMM</name>
<evidence type="ECO:0000313" key="1">
    <source>
        <dbReference type="EMBL" id="MCL9683611.1"/>
    </source>
</evidence>
<dbReference type="AlphaFoldDB" id="A0A9X2CZI1"/>
<sequence length="181" mass="20437">MRIPILIPTLLILFLFSFPSLYGYSETTVVTDSQLTMEKACITNGQDELRIKYSYIAEEDAKYITLYGCSCAYKEAQKSSLSIVGTNFRNARNCIYYAVLRNAMRYKAAPSSEENRSAGILKSCVSSFPRDLKDDSINEDISIFCKCASIPTEKISEEIKPLKLNEDQIYEKLITVISGCR</sequence>
<dbReference type="RefSeq" id="WP_250421801.1">
    <property type="nucleotide sequence ID" value="NZ_JAJKBJ010000005.1"/>
</dbReference>
<evidence type="ECO:0000313" key="2">
    <source>
        <dbReference type="Proteomes" id="UP001139721"/>
    </source>
</evidence>
<keyword evidence="2" id="KW-1185">Reference proteome</keyword>
<dbReference type="EMBL" id="JAJKBJ010000005">
    <property type="protein sequence ID" value="MCL9683611.1"/>
    <property type="molecule type" value="Genomic_DNA"/>
</dbReference>
<protein>
    <submittedName>
        <fullName evidence="1">Uncharacterized protein</fullName>
    </submittedName>
</protein>
<organism evidence="1 2">
    <name type="scientific">Legionella maioricensis</name>
    <dbReference type="NCBI Taxonomy" id="2896528"/>
    <lineage>
        <taxon>Bacteria</taxon>
        <taxon>Pseudomonadati</taxon>
        <taxon>Pseudomonadota</taxon>
        <taxon>Gammaproteobacteria</taxon>
        <taxon>Legionellales</taxon>
        <taxon>Legionellaceae</taxon>
        <taxon>Legionella</taxon>
    </lineage>
</organism>
<dbReference type="Proteomes" id="UP001139721">
    <property type="component" value="Unassembled WGS sequence"/>
</dbReference>
<gene>
    <name evidence="1" type="ORF">LOX96_05865</name>
</gene>
<proteinExistence type="predicted"/>